<dbReference type="PROSITE" id="PS01187">
    <property type="entry name" value="EGF_CA"/>
    <property type="match status" value="1"/>
</dbReference>
<dbReference type="GO" id="GO:0048468">
    <property type="term" value="P:cell development"/>
    <property type="evidence" value="ECO:0007669"/>
    <property type="project" value="UniProtKB-ARBA"/>
</dbReference>
<keyword evidence="5" id="KW-0597">Phosphoprotein</keyword>
<evidence type="ECO:0000256" key="2">
    <source>
        <dbReference type="ARBA" id="ARBA00022473"/>
    </source>
</evidence>
<comment type="function">
    <text evidence="16">Putative Notch ligand involved in the mediation of Notch signaling.</text>
</comment>
<dbReference type="PROSITE" id="PS50026">
    <property type="entry name" value="EGF_3"/>
    <property type="match status" value="3"/>
</dbReference>
<keyword evidence="7 16" id="KW-0732">Signal</keyword>
<feature type="transmembrane region" description="Helical" evidence="17">
    <location>
        <begin position="394"/>
        <end position="420"/>
    </location>
</feature>
<dbReference type="FunFam" id="2.60.40.3510:FF:000002">
    <property type="entry name" value="Delta-like protein"/>
    <property type="match status" value="1"/>
</dbReference>
<evidence type="ECO:0000256" key="12">
    <source>
        <dbReference type="ARBA" id="ARBA00023157"/>
    </source>
</evidence>
<dbReference type="GO" id="GO:0048592">
    <property type="term" value="P:eye morphogenesis"/>
    <property type="evidence" value="ECO:0007669"/>
    <property type="project" value="UniProtKB-ARBA"/>
</dbReference>
<feature type="disulfide bond" evidence="14">
    <location>
        <begin position="319"/>
        <end position="328"/>
    </location>
</feature>
<keyword evidence="13" id="KW-0325">Glycoprotein</keyword>
<dbReference type="Proteomes" id="UP000694400">
    <property type="component" value="Chromosome 3"/>
</dbReference>
<dbReference type="GO" id="GO:0030182">
    <property type="term" value="P:neuron differentiation"/>
    <property type="evidence" value="ECO:0007669"/>
    <property type="project" value="UniProtKB-ARBA"/>
</dbReference>
<dbReference type="PROSITE" id="PS01186">
    <property type="entry name" value="EGF_2"/>
    <property type="match status" value="3"/>
</dbReference>
<dbReference type="FunFam" id="2.10.25.10:FF:000565">
    <property type="entry name" value="Predicted protein"/>
    <property type="match status" value="1"/>
</dbReference>
<evidence type="ECO:0000256" key="3">
    <source>
        <dbReference type="ARBA" id="ARBA00022475"/>
    </source>
</evidence>
<dbReference type="Gene3D" id="2.10.25.10">
    <property type="entry name" value="Laminin"/>
    <property type="match status" value="4"/>
</dbReference>
<dbReference type="SMART" id="SM00051">
    <property type="entry name" value="DSL"/>
    <property type="match status" value="1"/>
</dbReference>
<dbReference type="PROSITE" id="PS00022">
    <property type="entry name" value="EGF_1"/>
    <property type="match status" value="3"/>
</dbReference>
<evidence type="ECO:0000256" key="1">
    <source>
        <dbReference type="ARBA" id="ARBA00004247"/>
    </source>
</evidence>
<evidence type="ECO:0000256" key="13">
    <source>
        <dbReference type="ARBA" id="ARBA00023180"/>
    </source>
</evidence>
<evidence type="ECO:0000256" key="14">
    <source>
        <dbReference type="PROSITE-ProRule" id="PRU00076"/>
    </source>
</evidence>
<dbReference type="InterPro" id="IPR001881">
    <property type="entry name" value="EGF-like_Ca-bd_dom"/>
</dbReference>
<dbReference type="SUPFAM" id="SSF57196">
    <property type="entry name" value="EGF/Laminin"/>
    <property type="match status" value="1"/>
</dbReference>
<feature type="domain" description="DSL" evidence="19">
    <location>
        <begin position="154"/>
        <end position="198"/>
    </location>
</feature>
<dbReference type="InterPro" id="IPR009030">
    <property type="entry name" value="Growth_fac_rcpt_cys_sf"/>
</dbReference>
<reference evidence="20" key="2">
    <citation type="submission" date="2025-08" db="UniProtKB">
        <authorList>
            <consortium name="Ensembl"/>
        </authorList>
    </citation>
    <scope>IDENTIFICATION</scope>
</reference>
<sequence>NSSSSAGASGFGRFVSGSGVFELKLQEFQCDCKTFFRVCLKHYQASVSPEPPCTYGSAITPVLGANSFSVPDGAGGADPAFSNPIRFPFGFTWPGTFSLIIEALHTDSPDDLTTENPERLISRLATQRHLAVGEEWSQDLHSSGRTDLKYSYRFVCDEHYYGEGCSVFCRPRDDAFGHFTCGERGEKVCNPGWKGQYCTEPICLPGCDEQHGFCDKPGECKCRVGWQGRYCDECIRYPGCLHGTCQQPWQCNCQEGWGGLFCNQGKKQACVDLGNSYICQCQAGFTGRHCDDNVDDCASFPCVNGGTCQDGVNDYSCTCPPGYNGKNCSTPVSRCEHNPCHNGATCHERSNRYVCECARGYGGLNCQFLLPEPPQGPVIVDFTEKYTEGQNGQFPWIAVCAGIILVLMLLLGCAAVVVCVRLKVQKRHHQPDACRSETETMNNLANCQREKDISISVIGATQIKNTNKKVDFHSDNSDKNGYKVRYPSVDYNLVHELKNEDSVKEEHGKCEAKCETYDSEYQSVYVISEEKDECIIATEVSIPPGSQDNTWCTISFQCVSGQPSCSPCSHSDLNLLKSGLP</sequence>
<comment type="caution">
    <text evidence="14">Lacks conserved residue(s) required for the propagation of feature annotation.</text>
</comment>
<dbReference type="SUPFAM" id="SSF57184">
    <property type="entry name" value="Growth factor receptor domain"/>
    <property type="match status" value="1"/>
</dbReference>
<organism evidence="20 21">
    <name type="scientific">Anas platyrhynchos</name>
    <name type="common">Mallard</name>
    <name type="synonym">Anas boschas</name>
    <dbReference type="NCBI Taxonomy" id="8839"/>
    <lineage>
        <taxon>Eukaryota</taxon>
        <taxon>Metazoa</taxon>
        <taxon>Chordata</taxon>
        <taxon>Craniata</taxon>
        <taxon>Vertebrata</taxon>
        <taxon>Euteleostomi</taxon>
        <taxon>Archelosauria</taxon>
        <taxon>Archosauria</taxon>
        <taxon>Dinosauria</taxon>
        <taxon>Saurischia</taxon>
        <taxon>Theropoda</taxon>
        <taxon>Coelurosauria</taxon>
        <taxon>Aves</taxon>
        <taxon>Neognathae</taxon>
        <taxon>Galloanserae</taxon>
        <taxon>Anseriformes</taxon>
        <taxon>Anatidae</taxon>
        <taxon>Anatinae</taxon>
        <taxon>Anas</taxon>
    </lineage>
</organism>
<dbReference type="Gene3D" id="2.60.40.3510">
    <property type="match status" value="1"/>
</dbReference>
<dbReference type="GO" id="GO:0051241">
    <property type="term" value="P:negative regulation of multicellular organismal process"/>
    <property type="evidence" value="ECO:0007669"/>
    <property type="project" value="UniProtKB-ARBA"/>
</dbReference>
<dbReference type="Pfam" id="PF21700">
    <property type="entry name" value="EGF_DL_JAG"/>
    <property type="match status" value="1"/>
</dbReference>
<dbReference type="Gene3D" id="2.10.25.140">
    <property type="match status" value="1"/>
</dbReference>
<reference evidence="20" key="1">
    <citation type="submission" date="2019-08" db="EMBL/GenBank/DDBJ databases">
        <title>Three high-quality genomes provides insights into domestication of ducks.</title>
        <authorList>
            <person name="Hou Z.C."/>
            <person name="Zhu F."/>
            <person name="Yin Z.T."/>
            <person name="Zhang F."/>
        </authorList>
    </citation>
    <scope>NUCLEOTIDE SEQUENCE [LARGE SCALE GENOMIC DNA]</scope>
</reference>
<feature type="disulfide bond" evidence="15">
    <location>
        <begin position="156"/>
        <end position="165"/>
    </location>
</feature>
<evidence type="ECO:0000256" key="7">
    <source>
        <dbReference type="ARBA" id="ARBA00022729"/>
    </source>
</evidence>
<feature type="domain" description="EGF-like" evidence="18">
    <location>
        <begin position="258"/>
        <end position="291"/>
    </location>
</feature>
<evidence type="ECO:0000313" key="21">
    <source>
        <dbReference type="Proteomes" id="UP000694400"/>
    </source>
</evidence>
<keyword evidence="11 16" id="KW-0472">Membrane</keyword>
<evidence type="ECO:0000313" key="20">
    <source>
        <dbReference type="Ensembl" id="ENSAPLP00020000870.1"/>
    </source>
</evidence>
<dbReference type="FunFam" id="2.10.25.10:FF:000012">
    <property type="entry name" value="Delta-like protein"/>
    <property type="match status" value="1"/>
</dbReference>
<feature type="disulfide bond" evidence="14">
    <location>
        <begin position="281"/>
        <end position="290"/>
    </location>
</feature>
<evidence type="ECO:0000259" key="18">
    <source>
        <dbReference type="PROSITE" id="PS50026"/>
    </source>
</evidence>
<keyword evidence="4 14" id="KW-0245">EGF-like domain</keyword>
<feature type="disulfide bond" evidence="15">
    <location>
        <begin position="169"/>
        <end position="181"/>
    </location>
</feature>
<keyword evidence="12 14" id="KW-1015">Disulfide bond</keyword>
<keyword evidence="3" id="KW-1003">Cell membrane</keyword>
<dbReference type="InterPro" id="IPR001774">
    <property type="entry name" value="DSL"/>
</dbReference>
<evidence type="ECO:0000256" key="8">
    <source>
        <dbReference type="ARBA" id="ARBA00022737"/>
    </source>
</evidence>
<proteinExistence type="predicted"/>
<keyword evidence="8 16" id="KW-0677">Repeat</keyword>
<dbReference type="PROSITE" id="PS51051">
    <property type="entry name" value="DSL"/>
    <property type="match status" value="1"/>
</dbReference>
<evidence type="ECO:0000256" key="16">
    <source>
        <dbReference type="RuleBase" id="RU280815"/>
    </source>
</evidence>
<keyword evidence="6 16" id="KW-0812">Transmembrane</keyword>
<dbReference type="Pfam" id="PF07657">
    <property type="entry name" value="MNNL"/>
    <property type="match status" value="1"/>
</dbReference>
<evidence type="ECO:0000256" key="5">
    <source>
        <dbReference type="ARBA" id="ARBA00022553"/>
    </source>
</evidence>
<evidence type="ECO:0000256" key="4">
    <source>
        <dbReference type="ARBA" id="ARBA00022536"/>
    </source>
</evidence>
<dbReference type="AlphaFoldDB" id="A0A8B9SFH9"/>
<dbReference type="GO" id="GO:0007219">
    <property type="term" value="P:Notch signaling pathway"/>
    <property type="evidence" value="ECO:0007669"/>
    <property type="project" value="InterPro"/>
</dbReference>
<evidence type="ECO:0000256" key="9">
    <source>
        <dbReference type="ARBA" id="ARBA00022782"/>
    </source>
</evidence>
<evidence type="ECO:0000259" key="19">
    <source>
        <dbReference type="PROSITE" id="PS51051"/>
    </source>
</evidence>
<dbReference type="InterPro" id="IPR018097">
    <property type="entry name" value="EGF_Ca-bd_CS"/>
</dbReference>
<evidence type="ECO:0000256" key="17">
    <source>
        <dbReference type="SAM" id="Phobius"/>
    </source>
</evidence>
<keyword evidence="2 16" id="KW-0217">Developmental protein</keyword>
<keyword evidence="10 16" id="KW-1133">Transmembrane helix</keyword>
<dbReference type="SMART" id="SM00181">
    <property type="entry name" value="EGF"/>
    <property type="match status" value="5"/>
</dbReference>
<evidence type="ECO:0000256" key="15">
    <source>
        <dbReference type="PROSITE-ProRule" id="PRU00377"/>
    </source>
</evidence>
<dbReference type="PANTHER" id="PTHR24033:SF151">
    <property type="entry name" value="NOTCH 2"/>
    <property type="match status" value="1"/>
</dbReference>
<reference evidence="20" key="3">
    <citation type="submission" date="2025-09" db="UniProtKB">
        <authorList>
            <consortium name="Ensembl"/>
        </authorList>
    </citation>
    <scope>IDENTIFICATION</scope>
</reference>
<dbReference type="GO" id="GO:0016324">
    <property type="term" value="C:apical plasma membrane"/>
    <property type="evidence" value="ECO:0007669"/>
    <property type="project" value="UniProtKB-SubCell"/>
</dbReference>
<feature type="disulfide bond" evidence="14">
    <location>
        <begin position="357"/>
        <end position="366"/>
    </location>
</feature>
<dbReference type="GO" id="GO:0009967">
    <property type="term" value="P:positive regulation of signal transduction"/>
    <property type="evidence" value="ECO:0007669"/>
    <property type="project" value="UniProtKB-ARBA"/>
</dbReference>
<dbReference type="CDD" id="cd00054">
    <property type="entry name" value="EGF_CA"/>
    <property type="match status" value="3"/>
</dbReference>
<dbReference type="GO" id="GO:0003002">
    <property type="term" value="P:regionalization"/>
    <property type="evidence" value="ECO:0007669"/>
    <property type="project" value="UniProtKB-ARBA"/>
</dbReference>
<feature type="disulfide bond" evidence="15">
    <location>
        <begin position="189"/>
        <end position="198"/>
    </location>
</feature>
<dbReference type="PANTHER" id="PTHR24033">
    <property type="entry name" value="EGF-LIKE DOMAIN-CONTAINING PROTEIN"/>
    <property type="match status" value="1"/>
</dbReference>
<dbReference type="SMART" id="SM00179">
    <property type="entry name" value="EGF_CA"/>
    <property type="match status" value="3"/>
</dbReference>
<comment type="subcellular location">
    <subcellularLocation>
        <location evidence="1">Apical cell membrane</location>
        <topology evidence="1">Single-pass type I membrane protein</topology>
    </subcellularLocation>
    <subcellularLocation>
        <location evidence="16">Membrane</location>
        <topology evidence="16">Single-pass type I membrane protein</topology>
    </subcellularLocation>
</comment>
<dbReference type="FunFam" id="2.10.25.140:FF:000001">
    <property type="entry name" value="Delta-like protein"/>
    <property type="match status" value="1"/>
</dbReference>
<evidence type="ECO:0000256" key="10">
    <source>
        <dbReference type="ARBA" id="ARBA00022989"/>
    </source>
</evidence>
<accession>A0A8B9SFH9</accession>
<dbReference type="InterPro" id="IPR000152">
    <property type="entry name" value="EGF-type_Asp/Asn_hydroxyl_site"/>
</dbReference>
<protein>
    <recommendedName>
        <fullName evidence="16">Delta-like protein</fullName>
    </recommendedName>
</protein>
<dbReference type="GO" id="GO:0051093">
    <property type="term" value="P:negative regulation of developmental process"/>
    <property type="evidence" value="ECO:0007669"/>
    <property type="project" value="UniProtKB-ARBA"/>
</dbReference>
<dbReference type="InterPro" id="IPR011651">
    <property type="entry name" value="Notch_ligand_N"/>
</dbReference>
<feature type="domain" description="EGF-like" evidence="18">
    <location>
        <begin position="293"/>
        <end position="329"/>
    </location>
</feature>
<dbReference type="GO" id="GO:0060255">
    <property type="term" value="P:regulation of macromolecule metabolic process"/>
    <property type="evidence" value="ECO:0007669"/>
    <property type="project" value="UniProtKB-ARBA"/>
</dbReference>
<dbReference type="FunFam" id="2.10.25.10:FF:000018">
    <property type="entry name" value="Delta-like 1"/>
    <property type="match status" value="1"/>
</dbReference>
<evidence type="ECO:0000256" key="11">
    <source>
        <dbReference type="ARBA" id="ARBA00023136"/>
    </source>
</evidence>
<dbReference type="Ensembl" id="ENSAPLT00020000919.1">
    <property type="protein sequence ID" value="ENSAPLP00020000870.1"/>
    <property type="gene ID" value="ENSAPLG00020000623.1"/>
</dbReference>
<dbReference type="Pfam" id="PF00008">
    <property type="entry name" value="EGF"/>
    <property type="match status" value="3"/>
</dbReference>
<dbReference type="GO" id="GO:0005509">
    <property type="term" value="F:calcium ion binding"/>
    <property type="evidence" value="ECO:0007669"/>
    <property type="project" value="InterPro"/>
</dbReference>
<dbReference type="InterPro" id="IPR000742">
    <property type="entry name" value="EGF"/>
</dbReference>
<dbReference type="GO" id="GO:0080090">
    <property type="term" value="P:regulation of primary metabolic process"/>
    <property type="evidence" value="ECO:0007669"/>
    <property type="project" value="UniProtKB-ARBA"/>
</dbReference>
<dbReference type="GO" id="GO:0008593">
    <property type="term" value="P:regulation of Notch signaling pathway"/>
    <property type="evidence" value="ECO:0007669"/>
    <property type="project" value="UniProtKB-ARBA"/>
</dbReference>
<keyword evidence="9" id="KW-0221">Differentiation</keyword>
<dbReference type="Pfam" id="PF01414">
    <property type="entry name" value="DSL"/>
    <property type="match status" value="1"/>
</dbReference>
<feature type="domain" description="EGF-like" evidence="18">
    <location>
        <begin position="331"/>
        <end position="367"/>
    </location>
</feature>
<dbReference type="PRINTS" id="PR00010">
    <property type="entry name" value="EGFBLOOD"/>
</dbReference>
<name>A0A8B9SFH9_ANAPL</name>
<dbReference type="InterPro" id="IPR051830">
    <property type="entry name" value="NOTCH_homolog"/>
</dbReference>
<dbReference type="PROSITE" id="PS00010">
    <property type="entry name" value="ASX_HYDROXYL"/>
    <property type="match status" value="2"/>
</dbReference>
<evidence type="ECO:0000256" key="6">
    <source>
        <dbReference type="ARBA" id="ARBA00022692"/>
    </source>
</evidence>